<comment type="caution">
    <text evidence="1">The sequence shown here is derived from an EMBL/GenBank/DDBJ whole genome shotgun (WGS) entry which is preliminary data.</text>
</comment>
<evidence type="ECO:0000313" key="1">
    <source>
        <dbReference type="EMBL" id="KAJ0089079.1"/>
    </source>
</evidence>
<sequence>MILVSTPLMDKNYLSWSRSMKLALGAKVKLGFINGQCKMPDESSPTFDQWRRVDCMVTSWILNSISREIVEAFLYTTSAKDLWKELEERFGECNGPLLYQIQRDISSYYTKLKKLWDELTCLMPIPQCSCGATKSVAEITSFNRLMQFLMGLNDSFDHVRNQILVMDPLPTINKAYSMILRVEKQRKVHVAFADNLENSAMFAKARGVKTGIQEEGYD</sequence>
<accession>A0ACC1AQT6</accession>
<dbReference type="EMBL" id="CM047905">
    <property type="protein sequence ID" value="KAJ0089079.1"/>
    <property type="molecule type" value="Genomic_DNA"/>
</dbReference>
<dbReference type="Proteomes" id="UP001164250">
    <property type="component" value="Chromosome 9"/>
</dbReference>
<organism evidence="1 2">
    <name type="scientific">Pistacia atlantica</name>
    <dbReference type="NCBI Taxonomy" id="434234"/>
    <lineage>
        <taxon>Eukaryota</taxon>
        <taxon>Viridiplantae</taxon>
        <taxon>Streptophyta</taxon>
        <taxon>Embryophyta</taxon>
        <taxon>Tracheophyta</taxon>
        <taxon>Spermatophyta</taxon>
        <taxon>Magnoliopsida</taxon>
        <taxon>eudicotyledons</taxon>
        <taxon>Gunneridae</taxon>
        <taxon>Pentapetalae</taxon>
        <taxon>rosids</taxon>
        <taxon>malvids</taxon>
        <taxon>Sapindales</taxon>
        <taxon>Anacardiaceae</taxon>
        <taxon>Pistacia</taxon>
    </lineage>
</organism>
<evidence type="ECO:0000313" key="2">
    <source>
        <dbReference type="Proteomes" id="UP001164250"/>
    </source>
</evidence>
<name>A0ACC1AQT6_9ROSI</name>
<protein>
    <submittedName>
        <fullName evidence="1">Uncharacterized protein</fullName>
    </submittedName>
</protein>
<gene>
    <name evidence="1" type="ORF">Patl1_33171</name>
</gene>
<proteinExistence type="predicted"/>
<reference evidence="2" key="1">
    <citation type="journal article" date="2023" name="G3 (Bethesda)">
        <title>Genome assembly and association tests identify interacting loci associated with vigor, precocity, and sex in interspecific pistachio rootstocks.</title>
        <authorList>
            <person name="Palmer W."/>
            <person name="Jacygrad E."/>
            <person name="Sagayaradj S."/>
            <person name="Cavanaugh K."/>
            <person name="Han R."/>
            <person name="Bertier L."/>
            <person name="Beede B."/>
            <person name="Kafkas S."/>
            <person name="Golino D."/>
            <person name="Preece J."/>
            <person name="Michelmore R."/>
        </authorList>
    </citation>
    <scope>NUCLEOTIDE SEQUENCE [LARGE SCALE GENOMIC DNA]</scope>
</reference>
<keyword evidence="2" id="KW-1185">Reference proteome</keyword>